<dbReference type="SUPFAM" id="SSF89623">
    <property type="entry name" value="Ribose/Galactose isomerase RpiB/AlsB"/>
    <property type="match status" value="1"/>
</dbReference>
<evidence type="ECO:0000313" key="4">
    <source>
        <dbReference type="Proteomes" id="UP000663802"/>
    </source>
</evidence>
<dbReference type="Gene3D" id="3.40.1400.10">
    <property type="entry name" value="Sugar-phosphate isomerase, RpiB/LacA/LacB"/>
    <property type="match status" value="1"/>
</dbReference>
<dbReference type="PIRSF" id="PIRSF005384">
    <property type="entry name" value="RpiB_LacA_B"/>
    <property type="match status" value="1"/>
</dbReference>
<sequence length="149" mass="15994">MRIAIGSDHGGFRLKGEVIEHLKLKGIEIKDFGTLTESSCDYADYAIQVAEAVVTKQFDFGILICGTGIGISIAANKVPGIRAAVCADTFSAHATRQHNDANILAMGERVVGTGLALDIVDTFLSAEFEGGRHATRINKIADIEKKYNK</sequence>
<keyword evidence="4" id="KW-1185">Reference proteome</keyword>
<proteinExistence type="inferred from homology"/>
<evidence type="ECO:0000256" key="1">
    <source>
        <dbReference type="ARBA" id="ARBA00008754"/>
    </source>
</evidence>
<keyword evidence="2 3" id="KW-0413">Isomerase</keyword>
<dbReference type="NCBIfam" id="NF004051">
    <property type="entry name" value="PRK05571.1"/>
    <property type="match status" value="1"/>
</dbReference>
<protein>
    <submittedName>
        <fullName evidence="3">Ribose-5-phosphate isomerase</fullName>
    </submittedName>
</protein>
<evidence type="ECO:0000256" key="2">
    <source>
        <dbReference type="ARBA" id="ARBA00023235"/>
    </source>
</evidence>
<dbReference type="RefSeq" id="WP_206869397.1">
    <property type="nucleotide sequence ID" value="NZ_BMBA01000001.1"/>
</dbReference>
<reference evidence="3 4" key="1">
    <citation type="journal article" date="2021" name="Int. J. Syst. Evol. Microbiol.">
        <title>Clostridium zeae sp. nov., isolated from corn silage.</title>
        <authorList>
            <person name="Kobayashi H."/>
            <person name="Tanizawa Y."/>
            <person name="Yagura M."/>
            <person name="Sakamoto M."/>
            <person name="Ohkuma M."/>
            <person name="Tohno M."/>
        </authorList>
    </citation>
    <scope>NUCLEOTIDE SEQUENCE [LARGE SCALE GENOMIC DNA]</scope>
    <source>
        <strain evidence="3 4">CSC2</strain>
    </source>
</reference>
<comment type="similarity">
    <text evidence="1">Belongs to the LacAB/RpiB family.</text>
</comment>
<dbReference type="InterPro" id="IPR036569">
    <property type="entry name" value="RpiB_LacA_LacB_sf"/>
</dbReference>
<dbReference type="Pfam" id="PF02502">
    <property type="entry name" value="LacAB_rpiB"/>
    <property type="match status" value="1"/>
</dbReference>
<dbReference type="PANTHER" id="PTHR30345">
    <property type="entry name" value="RIBOSE-5-PHOSPHATE ISOMERASE B"/>
    <property type="match status" value="1"/>
</dbReference>
<gene>
    <name evidence="3" type="ORF">CSC2_17890</name>
</gene>
<accession>A0ABQ1E9T8</accession>
<dbReference type="PANTHER" id="PTHR30345:SF0">
    <property type="entry name" value="DNA DAMAGE-REPAIR_TOLERATION PROTEIN DRT102"/>
    <property type="match status" value="1"/>
</dbReference>
<dbReference type="InterPro" id="IPR004785">
    <property type="entry name" value="RpiB"/>
</dbReference>
<dbReference type="Proteomes" id="UP000663802">
    <property type="component" value="Unassembled WGS sequence"/>
</dbReference>
<dbReference type="InterPro" id="IPR003500">
    <property type="entry name" value="RpiB_LacA_LacB"/>
</dbReference>
<organism evidence="3 4">
    <name type="scientific">Clostridium zeae</name>
    <dbReference type="NCBI Taxonomy" id="2759022"/>
    <lineage>
        <taxon>Bacteria</taxon>
        <taxon>Bacillati</taxon>
        <taxon>Bacillota</taxon>
        <taxon>Clostridia</taxon>
        <taxon>Eubacteriales</taxon>
        <taxon>Clostridiaceae</taxon>
        <taxon>Clostridium</taxon>
    </lineage>
</organism>
<dbReference type="GO" id="GO:0016853">
    <property type="term" value="F:isomerase activity"/>
    <property type="evidence" value="ECO:0007669"/>
    <property type="project" value="UniProtKB-KW"/>
</dbReference>
<dbReference type="NCBIfam" id="TIGR01120">
    <property type="entry name" value="rpiB"/>
    <property type="match status" value="1"/>
</dbReference>
<name>A0ABQ1E9T8_9CLOT</name>
<evidence type="ECO:0000313" key="3">
    <source>
        <dbReference type="EMBL" id="GFZ31263.1"/>
    </source>
</evidence>
<dbReference type="NCBIfam" id="TIGR00689">
    <property type="entry name" value="rpiB_lacA_lacB"/>
    <property type="match status" value="1"/>
</dbReference>
<comment type="caution">
    <text evidence="3">The sequence shown here is derived from an EMBL/GenBank/DDBJ whole genome shotgun (WGS) entry which is preliminary data.</text>
</comment>
<dbReference type="EMBL" id="BMBA01000001">
    <property type="protein sequence ID" value="GFZ31263.1"/>
    <property type="molecule type" value="Genomic_DNA"/>
</dbReference>